<organism evidence="1 2">
    <name type="scientific">Brassica oleracea var. oleracea</name>
    <dbReference type="NCBI Taxonomy" id="109376"/>
    <lineage>
        <taxon>Eukaryota</taxon>
        <taxon>Viridiplantae</taxon>
        <taxon>Streptophyta</taxon>
        <taxon>Embryophyta</taxon>
        <taxon>Tracheophyta</taxon>
        <taxon>Spermatophyta</taxon>
        <taxon>Magnoliopsida</taxon>
        <taxon>eudicotyledons</taxon>
        <taxon>Gunneridae</taxon>
        <taxon>Pentapetalae</taxon>
        <taxon>rosids</taxon>
        <taxon>malvids</taxon>
        <taxon>Brassicales</taxon>
        <taxon>Brassicaceae</taxon>
        <taxon>Brassiceae</taxon>
        <taxon>Brassica</taxon>
    </lineage>
</organism>
<accession>A0A0D3CRX3</accession>
<evidence type="ECO:0000313" key="2">
    <source>
        <dbReference type="Proteomes" id="UP000032141"/>
    </source>
</evidence>
<reference evidence="1 2" key="1">
    <citation type="journal article" date="2014" name="Genome Biol.">
        <title>Transcriptome and methylome profiling reveals relics of genome dominance in the mesopolyploid Brassica oleracea.</title>
        <authorList>
            <person name="Parkin I.A."/>
            <person name="Koh C."/>
            <person name="Tang H."/>
            <person name="Robinson S.J."/>
            <person name="Kagale S."/>
            <person name="Clarke W.E."/>
            <person name="Town C.D."/>
            <person name="Nixon J."/>
            <person name="Krishnakumar V."/>
            <person name="Bidwell S.L."/>
            <person name="Denoeud F."/>
            <person name="Belcram H."/>
            <person name="Links M.G."/>
            <person name="Just J."/>
            <person name="Clarke C."/>
            <person name="Bender T."/>
            <person name="Huebert T."/>
            <person name="Mason A.S."/>
            <person name="Pires J.C."/>
            <person name="Barker G."/>
            <person name="Moore J."/>
            <person name="Walley P.G."/>
            <person name="Manoli S."/>
            <person name="Batley J."/>
            <person name="Edwards D."/>
            <person name="Nelson M.N."/>
            <person name="Wang X."/>
            <person name="Paterson A.H."/>
            <person name="King G."/>
            <person name="Bancroft I."/>
            <person name="Chalhoub B."/>
            <person name="Sharpe A.G."/>
        </authorList>
    </citation>
    <scope>NUCLEOTIDE SEQUENCE</scope>
    <source>
        <strain evidence="1 2">cv. TO1000</strain>
    </source>
</reference>
<dbReference type="OMA" id="SYWIARC"/>
<reference evidence="1" key="2">
    <citation type="submission" date="2015-03" db="UniProtKB">
        <authorList>
            <consortium name="EnsemblPlants"/>
        </authorList>
    </citation>
    <scope>IDENTIFICATION</scope>
</reference>
<keyword evidence="2" id="KW-1185">Reference proteome</keyword>
<protein>
    <submittedName>
        <fullName evidence="1">Uncharacterized protein</fullName>
    </submittedName>
</protein>
<name>A0A0D3CRX3_BRAOL</name>
<dbReference type="Proteomes" id="UP000032141">
    <property type="component" value="Chromosome C6"/>
</dbReference>
<dbReference type="PANTHER" id="PTHR31099">
    <property type="entry name" value="OS06G0165300 PROTEIN"/>
    <property type="match status" value="1"/>
</dbReference>
<dbReference type="HOGENOM" id="CLU_019862_0_2_1"/>
<evidence type="ECO:0000313" key="1">
    <source>
        <dbReference type="EnsemblPlants" id="Bo6g046600.1"/>
    </source>
</evidence>
<dbReference type="AlphaFoldDB" id="A0A0D3CRX3"/>
<dbReference type="PANTHER" id="PTHR31099:SF44">
    <property type="entry name" value="DUF4283 DOMAIN-CONTAINING PROTEIN"/>
    <property type="match status" value="1"/>
</dbReference>
<proteinExistence type="predicted"/>
<dbReference type="Gramene" id="Bo6g046600.1">
    <property type="protein sequence ID" value="Bo6g046600.1"/>
    <property type="gene ID" value="Bo6g046600"/>
</dbReference>
<dbReference type="EnsemblPlants" id="Bo6g046600.1">
    <property type="protein sequence ID" value="Bo6g046600.1"/>
    <property type="gene ID" value="Bo6g046600"/>
</dbReference>
<sequence length="419" mass="47376">MTEISSCRRLNSVDPAEGESYWIARCGLIIPPLEASFPIMNRRMIDASAPSRTSLDFLRVVREFCRIPDDVEFRIPRRGESADNPPEGYFTVYESYLVRCRLRFSIPEIIVRLLDRFKVSISQLTLTSLQHLIGFVILSFEYGVSLTADHFEALFRLQLNMDPFIYRLVPRTFMSVIKGFISHIGSWTKFFSFVRINAASVEESCTPLFRSEPNDNPFINPLPPFPGDEVNTRSSKGKGIDLDGIEFSADDSTLPGWDPDLDFGDGSGSSEVPLPDFDEFFVSLPSSFNPPPTLDELARLAKKHDRALRQAERRGRREIAAVMNNRASQFEAEYGRLKEAHSLVGDFRECRGSVGTLWKMQRDDFDFQDEMVTMASGMDDHAHAEALISPIERRIQGLWDPIPVSPDTVEVATEVAGDD</sequence>